<comment type="caution">
    <text evidence="1">The sequence shown here is derived from an EMBL/GenBank/DDBJ whole genome shotgun (WGS) entry which is preliminary data.</text>
</comment>
<dbReference type="AlphaFoldDB" id="A0A6N2AIK9"/>
<accession>A0A6N2AIK9</accession>
<sequence length="210" mass="24301">MNKSQEVIPQQSQPAITIQRNTGSNDKFHSSQYKHQAGTSFEFFEKQGIAQGIPIPPNSNVNSDVHIHDVERLDREVVRNQNYNSNFPKISTNFERNNYRNETVRNDLPTRNNDNFNKKDQEPAPYTVIQTYADRLRFNQYKRHVSIQLTEPEITTKQGLPAVLYVKEEVVNNLAATCRFTLIGKFIYTMPRVELIRKNFILQTQLSGGV</sequence>
<organism evidence="1">
    <name type="scientific">Solanum chilense</name>
    <name type="common">Tomato</name>
    <name type="synonym">Lycopersicon chilense</name>
    <dbReference type="NCBI Taxonomy" id="4083"/>
    <lineage>
        <taxon>Eukaryota</taxon>
        <taxon>Viridiplantae</taxon>
        <taxon>Streptophyta</taxon>
        <taxon>Embryophyta</taxon>
        <taxon>Tracheophyta</taxon>
        <taxon>Spermatophyta</taxon>
        <taxon>Magnoliopsida</taxon>
        <taxon>eudicotyledons</taxon>
        <taxon>Gunneridae</taxon>
        <taxon>Pentapetalae</taxon>
        <taxon>asterids</taxon>
        <taxon>lamiids</taxon>
        <taxon>Solanales</taxon>
        <taxon>Solanaceae</taxon>
        <taxon>Solanoideae</taxon>
        <taxon>Solaneae</taxon>
        <taxon>Solanum</taxon>
        <taxon>Solanum subgen. Lycopersicon</taxon>
    </lineage>
</organism>
<name>A0A6N2AIK9_SOLCI</name>
<reference evidence="1" key="1">
    <citation type="submission" date="2019-05" db="EMBL/GenBank/DDBJ databases">
        <title>The de novo reference genome and transcriptome assemblies of the wild tomato species Solanum chilense.</title>
        <authorList>
            <person name="Stam R."/>
            <person name="Nosenko T."/>
            <person name="Hoerger A.C."/>
            <person name="Stephan W."/>
            <person name="Seidel M.A."/>
            <person name="Kuhn J.M.M."/>
            <person name="Haberer G."/>
            <person name="Tellier A."/>
        </authorList>
    </citation>
    <scope>NUCLEOTIDE SEQUENCE</scope>
    <source>
        <tissue evidence="1">Mature leaves</tissue>
    </source>
</reference>
<feature type="non-terminal residue" evidence="1">
    <location>
        <position position="210"/>
    </location>
</feature>
<proteinExistence type="predicted"/>
<dbReference type="EMBL" id="RXGB01024349">
    <property type="protein sequence ID" value="TMW81490.1"/>
    <property type="molecule type" value="Genomic_DNA"/>
</dbReference>
<evidence type="ECO:0000313" key="1">
    <source>
        <dbReference type="EMBL" id="TMW81490.1"/>
    </source>
</evidence>
<gene>
    <name evidence="1" type="ORF">EJD97_009290</name>
</gene>
<protein>
    <submittedName>
        <fullName evidence="1">Uncharacterized protein</fullName>
    </submittedName>
</protein>